<dbReference type="PANTHER" id="PTHR47089:SF1">
    <property type="entry name" value="GUANOSINE ABC TRANSPORTER PERMEASE PROTEIN NUPP"/>
    <property type="match status" value="1"/>
</dbReference>
<evidence type="ECO:0000256" key="4">
    <source>
        <dbReference type="ARBA" id="ARBA00022989"/>
    </source>
</evidence>
<dbReference type="Pfam" id="PF02653">
    <property type="entry name" value="BPD_transp_2"/>
    <property type="match status" value="1"/>
</dbReference>
<evidence type="ECO:0000256" key="5">
    <source>
        <dbReference type="ARBA" id="ARBA00023136"/>
    </source>
</evidence>
<reference evidence="9" key="1">
    <citation type="journal article" date="2019" name="Int. J. Syst. Evol. Microbiol.">
        <title>The Global Catalogue of Microorganisms (GCM) 10K type strain sequencing project: providing services to taxonomists for standard genome sequencing and annotation.</title>
        <authorList>
            <consortium name="The Broad Institute Genomics Platform"/>
            <consortium name="The Broad Institute Genome Sequencing Center for Infectious Disease"/>
            <person name="Wu L."/>
            <person name="Ma J."/>
        </authorList>
    </citation>
    <scope>NUCLEOTIDE SEQUENCE [LARGE SCALE GENOMIC DNA]</scope>
    <source>
        <strain evidence="9">CGMCC 1.15480</strain>
    </source>
</reference>
<dbReference type="CDD" id="cd06580">
    <property type="entry name" value="TM_PBP1_transp_TpRbsC_like"/>
    <property type="match status" value="1"/>
</dbReference>
<feature type="transmembrane region" description="Helical" evidence="7">
    <location>
        <begin position="330"/>
        <end position="350"/>
    </location>
</feature>
<keyword evidence="9" id="KW-1185">Reference proteome</keyword>
<feature type="compositionally biased region" description="Basic residues" evidence="6">
    <location>
        <begin position="440"/>
        <end position="451"/>
    </location>
</feature>
<keyword evidence="5 7" id="KW-0472">Membrane</keyword>
<feature type="compositionally biased region" description="Basic and acidic residues" evidence="6">
    <location>
        <begin position="14"/>
        <end position="27"/>
    </location>
</feature>
<feature type="transmembrane region" description="Helical" evidence="7">
    <location>
        <begin position="201"/>
        <end position="222"/>
    </location>
</feature>
<comment type="subcellular location">
    <subcellularLocation>
        <location evidence="1">Cell membrane</location>
        <topology evidence="1">Multi-pass membrane protein</topology>
    </subcellularLocation>
</comment>
<feature type="transmembrane region" description="Helical" evidence="7">
    <location>
        <begin position="177"/>
        <end position="195"/>
    </location>
</feature>
<feature type="transmembrane region" description="Helical" evidence="7">
    <location>
        <begin position="231"/>
        <end position="249"/>
    </location>
</feature>
<comment type="caution">
    <text evidence="8">The sequence shown here is derived from an EMBL/GenBank/DDBJ whole genome shotgun (WGS) entry which is preliminary data.</text>
</comment>
<feature type="transmembrane region" description="Helical" evidence="7">
    <location>
        <begin position="151"/>
        <end position="170"/>
    </location>
</feature>
<dbReference type="InterPro" id="IPR001851">
    <property type="entry name" value="ABC_transp_permease"/>
</dbReference>
<feature type="transmembrane region" description="Helical" evidence="7">
    <location>
        <begin position="111"/>
        <end position="131"/>
    </location>
</feature>
<organism evidence="8 9">
    <name type="scientific">Tersicoccus solisilvae</name>
    <dbReference type="NCBI Taxonomy" id="1882339"/>
    <lineage>
        <taxon>Bacteria</taxon>
        <taxon>Bacillati</taxon>
        <taxon>Actinomycetota</taxon>
        <taxon>Actinomycetes</taxon>
        <taxon>Micrococcales</taxon>
        <taxon>Micrococcaceae</taxon>
        <taxon>Tersicoccus</taxon>
    </lineage>
</organism>
<feature type="transmembrane region" description="Helical" evidence="7">
    <location>
        <begin position="382"/>
        <end position="400"/>
    </location>
</feature>
<evidence type="ECO:0000256" key="7">
    <source>
        <dbReference type="SAM" id="Phobius"/>
    </source>
</evidence>
<feature type="transmembrane region" description="Helical" evidence="7">
    <location>
        <begin position="281"/>
        <end position="301"/>
    </location>
</feature>
<dbReference type="Proteomes" id="UP000597761">
    <property type="component" value="Unassembled WGS sequence"/>
</dbReference>
<keyword evidence="4 7" id="KW-1133">Transmembrane helix</keyword>
<accession>A0ABQ1P828</accession>
<feature type="transmembrane region" description="Helical" evidence="7">
    <location>
        <begin position="71"/>
        <end position="91"/>
    </location>
</feature>
<keyword evidence="3 7" id="KW-0812">Transmembrane</keyword>
<feature type="region of interest" description="Disordered" evidence="6">
    <location>
        <begin position="1"/>
        <end position="54"/>
    </location>
</feature>
<sequence>MSTQDPTDGPPTADRSENDGSRADEAAKPTSTDQSAGEGATPPPAAAPAGGGLVKDDSSASVARRIFSGNGLVAVLSVVAAVILGGILIAATDEATVAASGYFFARPTDTISAGFTAAMNAYAALFSGAIVNPEAEGVTGMLYPISETLTVATPLILAGLGVTLAFRAGLFNIGAQGQILLGATFAAWVGFTWHLPVGLHIVVAVIAAIVGGAIWGGIPGFLKSRTGAHEVIVTIMLNYVAIYLVQYLLTQPSFQRPGSSNPISPLVDDSAMFPQLLGPDLRLHAGFLVAVAAVVVVWWLLGRSTIGFEFRAVGANPHAARTAGINVTRATVLVMVIAGALAGLAGVAQVSGTERALTSDIAASFGFDAITVALLGRSTPWGTFFAGLLFGAFRAGGVAMQTQTGTPIDIVLVVQSLIVLFLAAPPLVRALFRLPDPGRPRRSRRQQRRRAATVSTGGAA</sequence>
<gene>
    <name evidence="8" type="ORF">GCM10011512_20100</name>
</gene>
<dbReference type="EMBL" id="BMJI01000012">
    <property type="protein sequence ID" value="GGC93031.1"/>
    <property type="molecule type" value="Genomic_DNA"/>
</dbReference>
<evidence type="ECO:0000313" key="8">
    <source>
        <dbReference type="EMBL" id="GGC93031.1"/>
    </source>
</evidence>
<keyword evidence="2" id="KW-1003">Cell membrane</keyword>
<evidence type="ECO:0000256" key="3">
    <source>
        <dbReference type="ARBA" id="ARBA00022692"/>
    </source>
</evidence>
<proteinExistence type="predicted"/>
<evidence type="ECO:0000256" key="6">
    <source>
        <dbReference type="SAM" id="MobiDB-lite"/>
    </source>
</evidence>
<evidence type="ECO:0000313" key="9">
    <source>
        <dbReference type="Proteomes" id="UP000597761"/>
    </source>
</evidence>
<evidence type="ECO:0000256" key="1">
    <source>
        <dbReference type="ARBA" id="ARBA00004651"/>
    </source>
</evidence>
<protein>
    <submittedName>
        <fullName evidence="8">ABC transporter permease</fullName>
    </submittedName>
</protein>
<feature type="region of interest" description="Disordered" evidence="6">
    <location>
        <begin position="438"/>
        <end position="460"/>
    </location>
</feature>
<dbReference type="PANTHER" id="PTHR47089">
    <property type="entry name" value="ABC TRANSPORTER, PERMEASE PROTEIN"/>
    <property type="match status" value="1"/>
</dbReference>
<name>A0ABQ1P828_9MICC</name>
<feature type="transmembrane region" description="Helical" evidence="7">
    <location>
        <begin position="412"/>
        <end position="432"/>
    </location>
</feature>
<evidence type="ECO:0000256" key="2">
    <source>
        <dbReference type="ARBA" id="ARBA00022475"/>
    </source>
</evidence>